<evidence type="ECO:0000256" key="6">
    <source>
        <dbReference type="ARBA" id="ARBA00022449"/>
    </source>
</evidence>
<evidence type="ECO:0000256" key="3">
    <source>
        <dbReference type="ARBA" id="ARBA00010199"/>
    </source>
</evidence>
<sequence>MMEDENRKILRTILNMAWPAILEAVFFSLTALVDSYMVSALGENAVAGVGITAQPKFLGMAVCIAVNVALSALVARRFGQQNKRDANRIVITGLIFISVVTIFISILALVFAGNIMDLCGATSETKEYGVTYFRIIMGGIIFNVLQMAINSAQRGIGNTRITMRTNVVSNILNIIFNYLLIGGNLGFPKLGIAGAAIATVLGTVVASIMSIVSITKKSCFINIGYMMTEKIKPSISALKNITSVGYSIFLEQLLMRIGFMSTAIMAANQGTSQMAAHQVSMNLLSLSYSFGDGIQSTVVALIGKSLGEEKPELAKKYGIICRIVAMIIAGALAIVYIIGGRGIYSMFFDNPQVVDIGVSISHVLIAAILFQIPSVVYVGALRGAGDTLYTAISSTISVTIIRTSISFFFGYVLKMGIVGIWLGIVGDQMSRFILSGIRFRQGKWTKIKI</sequence>
<dbReference type="InterPro" id="IPR050222">
    <property type="entry name" value="MATE_MdtK"/>
</dbReference>
<feature type="transmembrane region" description="Helical" evidence="13">
    <location>
        <begin position="359"/>
        <end position="381"/>
    </location>
</feature>
<keyword evidence="11 13" id="KW-0472">Membrane</keyword>
<dbReference type="STRING" id="592026.GCWU0000282_000379"/>
<keyword evidence="7" id="KW-1003">Cell membrane</keyword>
<dbReference type="GO" id="GO:0042910">
    <property type="term" value="F:xenobiotic transmembrane transporter activity"/>
    <property type="evidence" value="ECO:0007669"/>
    <property type="project" value="InterPro"/>
</dbReference>
<dbReference type="NCBIfam" id="TIGR00797">
    <property type="entry name" value="matE"/>
    <property type="match status" value="1"/>
</dbReference>
<evidence type="ECO:0000256" key="2">
    <source>
        <dbReference type="ARBA" id="ARBA00004651"/>
    </source>
</evidence>
<feature type="transmembrane region" description="Helical" evidence="13">
    <location>
        <begin position="192"/>
        <end position="212"/>
    </location>
</feature>
<evidence type="ECO:0000256" key="12">
    <source>
        <dbReference type="ARBA" id="ARBA00031636"/>
    </source>
</evidence>
<comment type="function">
    <text evidence="1">Multidrug efflux pump.</text>
</comment>
<evidence type="ECO:0000313" key="14">
    <source>
        <dbReference type="EMBL" id="ESL04408.1"/>
    </source>
</evidence>
<name>V2Y630_9FIRM</name>
<feature type="transmembrane region" description="Helical" evidence="13">
    <location>
        <begin position="90"/>
        <end position="112"/>
    </location>
</feature>
<proteinExistence type="inferred from homology"/>
<dbReference type="eggNOG" id="COG0534">
    <property type="taxonomic scope" value="Bacteria"/>
</dbReference>
<keyword evidence="10" id="KW-0406">Ion transport</keyword>
<dbReference type="GO" id="GO:0006811">
    <property type="term" value="P:monoatomic ion transport"/>
    <property type="evidence" value="ECO:0007669"/>
    <property type="project" value="UniProtKB-KW"/>
</dbReference>
<feature type="transmembrane region" description="Helical" evidence="13">
    <location>
        <begin position="319"/>
        <end position="339"/>
    </location>
</feature>
<comment type="caution">
    <text evidence="14">The sequence shown here is derived from an EMBL/GenBank/DDBJ whole genome shotgun (WGS) entry which is preliminary data.</text>
</comment>
<keyword evidence="5" id="KW-0813">Transport</keyword>
<dbReference type="EMBL" id="ACIL03000004">
    <property type="protein sequence ID" value="ESL04408.1"/>
    <property type="molecule type" value="Genomic_DNA"/>
</dbReference>
<reference evidence="14 15" key="1">
    <citation type="submission" date="2013-06" db="EMBL/GenBank/DDBJ databases">
        <authorList>
            <person name="Weinstock G."/>
            <person name="Sodergren E."/>
            <person name="Clifton S."/>
            <person name="Fulton L."/>
            <person name="Fulton B."/>
            <person name="Courtney L."/>
            <person name="Fronick C."/>
            <person name="Harrison M."/>
            <person name="Strong C."/>
            <person name="Farmer C."/>
            <person name="Delahaunty K."/>
            <person name="Markovic C."/>
            <person name="Hall O."/>
            <person name="Minx P."/>
            <person name="Tomlinson C."/>
            <person name="Mitreva M."/>
            <person name="Nelson J."/>
            <person name="Hou S."/>
            <person name="Wollam A."/>
            <person name="Pepin K.H."/>
            <person name="Johnson M."/>
            <person name="Bhonagiri V."/>
            <person name="Nash W.E."/>
            <person name="Warren W."/>
            <person name="Chinwalla A."/>
            <person name="Mardis E.R."/>
            <person name="Wilson R.K."/>
        </authorList>
    </citation>
    <scope>NUCLEOTIDE SEQUENCE [LARGE SCALE GENOMIC DNA]</scope>
    <source>
        <strain evidence="14 15">ATCC 51271</strain>
    </source>
</reference>
<evidence type="ECO:0000313" key="15">
    <source>
        <dbReference type="Proteomes" id="UP000018227"/>
    </source>
</evidence>
<protein>
    <recommendedName>
        <fullName evidence="4">Probable multidrug resistance protein NorM</fullName>
    </recommendedName>
    <alternativeName>
        <fullName evidence="12">Multidrug-efflux transporter</fullName>
    </alternativeName>
</protein>
<evidence type="ECO:0000256" key="9">
    <source>
        <dbReference type="ARBA" id="ARBA00022989"/>
    </source>
</evidence>
<feature type="transmembrane region" description="Helical" evidence="13">
    <location>
        <begin position="57"/>
        <end position="78"/>
    </location>
</feature>
<comment type="similarity">
    <text evidence="3">Belongs to the multi antimicrobial extrusion (MATE) (TC 2.A.66.1) family.</text>
</comment>
<dbReference type="PANTHER" id="PTHR43298">
    <property type="entry name" value="MULTIDRUG RESISTANCE PROTEIN NORM-RELATED"/>
    <property type="match status" value="1"/>
</dbReference>
<dbReference type="PIRSF" id="PIRSF006603">
    <property type="entry name" value="DinF"/>
    <property type="match status" value="1"/>
</dbReference>
<dbReference type="AlphaFoldDB" id="V2Y630"/>
<keyword evidence="15" id="KW-1185">Reference proteome</keyword>
<accession>V2Y630</accession>
<dbReference type="CDD" id="cd13137">
    <property type="entry name" value="MATE_NorM_like"/>
    <property type="match status" value="1"/>
</dbReference>
<keyword evidence="6" id="KW-0050">Antiport</keyword>
<dbReference type="HOGENOM" id="CLU_012893_5_3_9"/>
<keyword evidence="8 13" id="KW-0812">Transmembrane</keyword>
<evidence type="ECO:0000256" key="7">
    <source>
        <dbReference type="ARBA" id="ARBA00022475"/>
    </source>
</evidence>
<evidence type="ECO:0000256" key="13">
    <source>
        <dbReference type="SAM" id="Phobius"/>
    </source>
</evidence>
<evidence type="ECO:0000256" key="1">
    <source>
        <dbReference type="ARBA" id="ARBA00003408"/>
    </source>
</evidence>
<evidence type="ECO:0000256" key="5">
    <source>
        <dbReference type="ARBA" id="ARBA00022448"/>
    </source>
</evidence>
<evidence type="ECO:0000256" key="4">
    <source>
        <dbReference type="ARBA" id="ARBA00020268"/>
    </source>
</evidence>
<dbReference type="GO" id="GO:0015297">
    <property type="term" value="F:antiporter activity"/>
    <property type="evidence" value="ECO:0007669"/>
    <property type="project" value="UniProtKB-KW"/>
</dbReference>
<dbReference type="PANTHER" id="PTHR43298:SF2">
    <property type="entry name" value="FMN_FAD EXPORTER YEEO-RELATED"/>
    <property type="match status" value="1"/>
</dbReference>
<dbReference type="RefSeq" id="WP_023353282.1">
    <property type="nucleotide sequence ID" value="NZ_KI535366.1"/>
</dbReference>
<dbReference type="InterPro" id="IPR002528">
    <property type="entry name" value="MATE_fam"/>
</dbReference>
<feature type="transmembrane region" description="Helical" evidence="13">
    <location>
        <begin position="132"/>
        <end position="149"/>
    </location>
</feature>
<dbReference type="Proteomes" id="UP000018227">
    <property type="component" value="Unassembled WGS sequence"/>
</dbReference>
<organism evidence="14 15">
    <name type="scientific">Catonella morbi ATCC 51271</name>
    <dbReference type="NCBI Taxonomy" id="592026"/>
    <lineage>
        <taxon>Bacteria</taxon>
        <taxon>Bacillati</taxon>
        <taxon>Bacillota</taxon>
        <taxon>Clostridia</taxon>
        <taxon>Lachnospirales</taxon>
        <taxon>Lachnospiraceae</taxon>
        <taxon>Catonella</taxon>
    </lineage>
</organism>
<comment type="subcellular location">
    <subcellularLocation>
        <location evidence="2">Cell membrane</location>
        <topology evidence="2">Multi-pass membrane protein</topology>
    </subcellularLocation>
</comment>
<evidence type="ECO:0000256" key="11">
    <source>
        <dbReference type="ARBA" id="ARBA00023136"/>
    </source>
</evidence>
<evidence type="ECO:0000256" key="8">
    <source>
        <dbReference type="ARBA" id="ARBA00022692"/>
    </source>
</evidence>
<gene>
    <name evidence="14" type="ORF">GCWU0000282_000379</name>
</gene>
<dbReference type="Pfam" id="PF01554">
    <property type="entry name" value="MatE"/>
    <property type="match status" value="2"/>
</dbReference>
<dbReference type="InterPro" id="IPR048279">
    <property type="entry name" value="MdtK-like"/>
</dbReference>
<feature type="transmembrane region" description="Helical" evidence="13">
    <location>
        <begin position="12"/>
        <end position="37"/>
    </location>
</feature>
<feature type="transmembrane region" description="Helical" evidence="13">
    <location>
        <begin position="161"/>
        <end position="180"/>
    </location>
</feature>
<keyword evidence="9 13" id="KW-1133">Transmembrane helix</keyword>
<evidence type="ECO:0000256" key="10">
    <source>
        <dbReference type="ARBA" id="ARBA00023065"/>
    </source>
</evidence>
<dbReference type="GO" id="GO:0005886">
    <property type="term" value="C:plasma membrane"/>
    <property type="evidence" value="ECO:0007669"/>
    <property type="project" value="UniProtKB-SubCell"/>
</dbReference>